<dbReference type="EMBL" id="CAJVAX010000019">
    <property type="protein sequence ID" value="CAG7649641.1"/>
    <property type="molecule type" value="Genomic_DNA"/>
</dbReference>
<dbReference type="Proteomes" id="UP001153328">
    <property type="component" value="Unassembled WGS sequence"/>
</dbReference>
<protein>
    <submittedName>
        <fullName evidence="1">Uncharacterized protein</fullName>
    </submittedName>
</protein>
<sequence length="155" mass="17277">MMSSDGTLHYREEDFVVDGALRDVLVFDVDTADWESALRALRRTGWQTHFAWTLAEVDPLEVVPEADEIFHRLSTDADESAALSVSVDDVTFSCYFFDADQIEFTFDPSDVTDAARFSGVEKFVRLLGDATGKQVIVTMESTDHSGLPALLSYQP</sequence>
<comment type="caution">
    <text evidence="1">The sequence shown here is derived from an EMBL/GenBank/DDBJ whole genome shotgun (WGS) entry which is preliminary data.</text>
</comment>
<dbReference type="AlphaFoldDB" id="A0A9W4H489"/>
<accession>A0A9W4H489</accession>
<organism evidence="1 2">
    <name type="scientific">Actinacidiphila bryophytorum</name>
    <dbReference type="NCBI Taxonomy" id="1436133"/>
    <lineage>
        <taxon>Bacteria</taxon>
        <taxon>Bacillati</taxon>
        <taxon>Actinomycetota</taxon>
        <taxon>Actinomycetes</taxon>
        <taxon>Kitasatosporales</taxon>
        <taxon>Streptomycetaceae</taxon>
        <taxon>Actinacidiphila</taxon>
    </lineage>
</organism>
<evidence type="ECO:0000313" key="1">
    <source>
        <dbReference type="EMBL" id="CAG7649641.1"/>
    </source>
</evidence>
<keyword evidence="2" id="KW-1185">Reference proteome</keyword>
<name>A0A9W4H489_9ACTN</name>
<evidence type="ECO:0000313" key="2">
    <source>
        <dbReference type="Proteomes" id="UP001153328"/>
    </source>
</evidence>
<reference evidence="1" key="1">
    <citation type="submission" date="2021-06" db="EMBL/GenBank/DDBJ databases">
        <authorList>
            <person name="Arsene-Ploetze F."/>
        </authorList>
    </citation>
    <scope>NUCLEOTIDE SEQUENCE</scope>
    <source>
        <strain evidence="1">SBRY1</strain>
    </source>
</reference>
<proteinExistence type="predicted"/>
<gene>
    <name evidence="1" type="ORF">SBRY_50148</name>
</gene>